<evidence type="ECO:0000313" key="2">
    <source>
        <dbReference type="EMBL" id="PNR52733.1"/>
    </source>
</evidence>
<dbReference type="EMBL" id="ABEU02000006">
    <property type="protein sequence ID" value="PNR52733.1"/>
    <property type="molecule type" value="Genomic_DNA"/>
</dbReference>
<evidence type="ECO:0000313" key="3">
    <source>
        <dbReference type="EnsemblPlants" id="Pp3c6_17850V3.1"/>
    </source>
</evidence>
<proteinExistence type="predicted"/>
<reference evidence="2 4" key="2">
    <citation type="journal article" date="2018" name="Plant J.">
        <title>The Physcomitrella patens chromosome-scale assembly reveals moss genome structure and evolution.</title>
        <authorList>
            <person name="Lang D."/>
            <person name="Ullrich K.K."/>
            <person name="Murat F."/>
            <person name="Fuchs J."/>
            <person name="Jenkins J."/>
            <person name="Haas F.B."/>
            <person name="Piednoel M."/>
            <person name="Gundlach H."/>
            <person name="Van Bel M."/>
            <person name="Meyberg R."/>
            <person name="Vives C."/>
            <person name="Morata J."/>
            <person name="Symeonidi A."/>
            <person name="Hiss M."/>
            <person name="Muchero W."/>
            <person name="Kamisugi Y."/>
            <person name="Saleh O."/>
            <person name="Blanc G."/>
            <person name="Decker E.L."/>
            <person name="van Gessel N."/>
            <person name="Grimwood J."/>
            <person name="Hayes R.D."/>
            <person name="Graham S.W."/>
            <person name="Gunter L.E."/>
            <person name="McDaniel S.F."/>
            <person name="Hoernstein S.N.W."/>
            <person name="Larsson A."/>
            <person name="Li F.W."/>
            <person name="Perroud P.F."/>
            <person name="Phillips J."/>
            <person name="Ranjan P."/>
            <person name="Rokshar D.S."/>
            <person name="Rothfels C.J."/>
            <person name="Schneider L."/>
            <person name="Shu S."/>
            <person name="Stevenson D.W."/>
            <person name="Thummler F."/>
            <person name="Tillich M."/>
            <person name="Villarreal Aguilar J.C."/>
            <person name="Widiez T."/>
            <person name="Wong G.K."/>
            <person name="Wymore A."/>
            <person name="Zhang Y."/>
            <person name="Zimmer A.D."/>
            <person name="Quatrano R.S."/>
            <person name="Mayer K.F.X."/>
            <person name="Goodstein D."/>
            <person name="Casacuberta J.M."/>
            <person name="Vandepoele K."/>
            <person name="Reski R."/>
            <person name="Cuming A.C."/>
            <person name="Tuskan G.A."/>
            <person name="Maumus F."/>
            <person name="Salse J."/>
            <person name="Schmutz J."/>
            <person name="Rensing S.A."/>
        </authorList>
    </citation>
    <scope>NUCLEOTIDE SEQUENCE [LARGE SCALE GENOMIC DNA]</scope>
    <source>
        <strain evidence="3 4">cv. Gransden 2004</strain>
    </source>
</reference>
<dbReference type="STRING" id="3218.A0A2K1KG40"/>
<dbReference type="InterPro" id="IPR037025">
    <property type="entry name" value="PSII_cyt_b559_asu_sf"/>
</dbReference>
<dbReference type="Proteomes" id="UP000006727">
    <property type="component" value="Chromosome 6"/>
</dbReference>
<gene>
    <name evidence="2" type="ORF">PHYPA_009108</name>
</gene>
<dbReference type="GO" id="GO:0009523">
    <property type="term" value="C:photosystem II"/>
    <property type="evidence" value="ECO:0007669"/>
    <property type="project" value="InterPro"/>
</dbReference>
<dbReference type="InParanoid" id="A0A2K1KG40"/>
<keyword evidence="4" id="KW-1185">Reference proteome</keyword>
<dbReference type="Gene3D" id="1.20.5.860">
    <property type="entry name" value="Photosystem II cytochrome b559, alpha subunit"/>
    <property type="match status" value="1"/>
</dbReference>
<evidence type="ECO:0000259" key="1">
    <source>
        <dbReference type="Pfam" id="PF00284"/>
    </source>
</evidence>
<dbReference type="InterPro" id="IPR013082">
    <property type="entry name" value="PSII_cytb559_asu_lum"/>
</dbReference>
<reference evidence="3" key="3">
    <citation type="submission" date="2020-12" db="UniProtKB">
        <authorList>
            <consortium name="EnsemblPlants"/>
        </authorList>
    </citation>
    <scope>IDENTIFICATION</scope>
</reference>
<organism evidence="2">
    <name type="scientific">Physcomitrium patens</name>
    <name type="common">Spreading-leaved earth moss</name>
    <name type="synonym">Physcomitrella patens</name>
    <dbReference type="NCBI Taxonomy" id="3218"/>
    <lineage>
        <taxon>Eukaryota</taxon>
        <taxon>Viridiplantae</taxon>
        <taxon>Streptophyta</taxon>
        <taxon>Embryophyta</taxon>
        <taxon>Bryophyta</taxon>
        <taxon>Bryophytina</taxon>
        <taxon>Bryopsida</taxon>
        <taxon>Funariidae</taxon>
        <taxon>Funariales</taxon>
        <taxon>Funariaceae</taxon>
        <taxon>Physcomitrium</taxon>
    </lineage>
</organism>
<feature type="domain" description="Photosystem II cytochrome b559 alpha subunit lumenal region" evidence="1">
    <location>
        <begin position="9"/>
        <end position="38"/>
    </location>
</feature>
<dbReference type="Gramene" id="Pp3c6_17850V3.1">
    <property type="protein sequence ID" value="Pp3c6_17850V3.1"/>
    <property type="gene ID" value="Pp3c6_17850"/>
</dbReference>
<protein>
    <recommendedName>
        <fullName evidence="1">Photosystem II cytochrome b559 alpha subunit lumenal region domain-containing protein</fullName>
    </recommendedName>
</protein>
<dbReference type="Pfam" id="PF00284">
    <property type="entry name" value="Cytochrom_B559a"/>
    <property type="match status" value="1"/>
</dbReference>
<sequence length="39" mass="4561">MLVFQEILPPPNEHFTESRQAVPLITRRLNSLQQVDELT</sequence>
<dbReference type="EnsemblPlants" id="Pp3c6_17850V3.1">
    <property type="protein sequence ID" value="Pp3c6_17850V3.1"/>
    <property type="gene ID" value="Pp3c6_17850"/>
</dbReference>
<dbReference type="SUPFAM" id="SSF161045">
    <property type="entry name" value="Cytochrome b559 subunits"/>
    <property type="match status" value="1"/>
</dbReference>
<dbReference type="GO" id="GO:0009767">
    <property type="term" value="P:photosynthetic electron transport chain"/>
    <property type="evidence" value="ECO:0007669"/>
    <property type="project" value="InterPro"/>
</dbReference>
<dbReference type="GO" id="GO:0020037">
    <property type="term" value="F:heme binding"/>
    <property type="evidence" value="ECO:0007669"/>
    <property type="project" value="InterPro"/>
</dbReference>
<dbReference type="GO" id="GO:0046872">
    <property type="term" value="F:metal ion binding"/>
    <property type="evidence" value="ECO:0007669"/>
    <property type="project" value="InterPro"/>
</dbReference>
<reference evidence="2 4" key="1">
    <citation type="journal article" date="2008" name="Science">
        <title>The Physcomitrella genome reveals evolutionary insights into the conquest of land by plants.</title>
        <authorList>
            <person name="Rensing S."/>
            <person name="Lang D."/>
            <person name="Zimmer A."/>
            <person name="Terry A."/>
            <person name="Salamov A."/>
            <person name="Shapiro H."/>
            <person name="Nishiyama T."/>
            <person name="Perroud P.-F."/>
            <person name="Lindquist E."/>
            <person name="Kamisugi Y."/>
            <person name="Tanahashi T."/>
            <person name="Sakakibara K."/>
            <person name="Fujita T."/>
            <person name="Oishi K."/>
            <person name="Shin-I T."/>
            <person name="Kuroki Y."/>
            <person name="Toyoda A."/>
            <person name="Suzuki Y."/>
            <person name="Hashimoto A."/>
            <person name="Yamaguchi K."/>
            <person name="Sugano A."/>
            <person name="Kohara Y."/>
            <person name="Fujiyama A."/>
            <person name="Anterola A."/>
            <person name="Aoki S."/>
            <person name="Ashton N."/>
            <person name="Barbazuk W.B."/>
            <person name="Barker E."/>
            <person name="Bennetzen J."/>
            <person name="Bezanilla M."/>
            <person name="Blankenship R."/>
            <person name="Cho S.H."/>
            <person name="Dutcher S."/>
            <person name="Estelle M."/>
            <person name="Fawcett J.A."/>
            <person name="Gundlach H."/>
            <person name="Hanada K."/>
            <person name="Heyl A."/>
            <person name="Hicks K.A."/>
            <person name="Hugh J."/>
            <person name="Lohr M."/>
            <person name="Mayer K."/>
            <person name="Melkozernov A."/>
            <person name="Murata T."/>
            <person name="Nelson D."/>
            <person name="Pils B."/>
            <person name="Prigge M."/>
            <person name="Reiss B."/>
            <person name="Renner T."/>
            <person name="Rombauts S."/>
            <person name="Rushton P."/>
            <person name="Sanderfoot A."/>
            <person name="Schween G."/>
            <person name="Shiu S.-H."/>
            <person name="Stueber K."/>
            <person name="Theodoulou F.L."/>
            <person name="Tu H."/>
            <person name="Van de Peer Y."/>
            <person name="Verrier P.J."/>
            <person name="Waters E."/>
            <person name="Wood A."/>
            <person name="Yang L."/>
            <person name="Cove D."/>
            <person name="Cuming A."/>
            <person name="Hasebe M."/>
            <person name="Lucas S."/>
            <person name="Mishler D.B."/>
            <person name="Reski R."/>
            <person name="Grigoriev I."/>
            <person name="Quatrano R.S."/>
            <person name="Boore J.L."/>
        </authorList>
    </citation>
    <scope>NUCLEOTIDE SEQUENCE [LARGE SCALE GENOMIC DNA]</scope>
    <source>
        <strain evidence="3 4">cv. Gransden 2004</strain>
    </source>
</reference>
<evidence type="ECO:0000313" key="4">
    <source>
        <dbReference type="Proteomes" id="UP000006727"/>
    </source>
</evidence>
<accession>A0A2K1KG40</accession>
<dbReference type="AlphaFoldDB" id="A0A2K1KG40"/>
<name>A0A2K1KG40_PHYPA</name>